<dbReference type="InterPro" id="IPR008978">
    <property type="entry name" value="HSP20-like_chaperone"/>
</dbReference>
<dbReference type="GeneID" id="86820334"/>
<comment type="similarity">
    <text evidence="1 2">Belongs to the small heat shock protein (HSP20) family.</text>
</comment>
<dbReference type="Pfam" id="PF00011">
    <property type="entry name" value="HSP20"/>
    <property type="match status" value="1"/>
</dbReference>
<dbReference type="AlphaFoldDB" id="C0CJM8"/>
<dbReference type="PATRIC" id="fig|476272.21.peg.2394"/>
<evidence type="ECO:0000256" key="2">
    <source>
        <dbReference type="RuleBase" id="RU003616"/>
    </source>
</evidence>
<name>C0CJM8_BLAHS</name>
<dbReference type="SUPFAM" id="SSF49764">
    <property type="entry name" value="HSP20-like chaperones"/>
    <property type="match status" value="1"/>
</dbReference>
<dbReference type="HOGENOM" id="CLU_046737_8_0_9"/>
<proteinExistence type="inferred from homology"/>
<evidence type="ECO:0000313" key="5">
    <source>
        <dbReference type="Proteomes" id="UP000003100"/>
    </source>
</evidence>
<gene>
    <name evidence="4" type="ORF">RUMHYD_01048</name>
</gene>
<dbReference type="eggNOG" id="COG0071">
    <property type="taxonomic scope" value="Bacteria"/>
</dbReference>
<evidence type="ECO:0000259" key="3">
    <source>
        <dbReference type="PROSITE" id="PS01031"/>
    </source>
</evidence>
<dbReference type="EMBL" id="ACBZ01000046">
    <property type="protein sequence ID" value="EEG50029.1"/>
    <property type="molecule type" value="Genomic_DNA"/>
</dbReference>
<evidence type="ECO:0000256" key="1">
    <source>
        <dbReference type="PROSITE-ProRule" id="PRU00285"/>
    </source>
</evidence>
<dbReference type="PROSITE" id="PS01031">
    <property type="entry name" value="SHSP"/>
    <property type="match status" value="1"/>
</dbReference>
<dbReference type="InterPro" id="IPR002068">
    <property type="entry name" value="A-crystallin/Hsp20_dom"/>
</dbReference>
<dbReference type="PANTHER" id="PTHR11527">
    <property type="entry name" value="HEAT-SHOCK PROTEIN 20 FAMILY MEMBER"/>
    <property type="match status" value="1"/>
</dbReference>
<reference evidence="4 5" key="1">
    <citation type="submission" date="2009-01" db="EMBL/GenBank/DDBJ databases">
        <authorList>
            <person name="Fulton L."/>
            <person name="Clifton S."/>
            <person name="Fulton B."/>
            <person name="Xu J."/>
            <person name="Minx P."/>
            <person name="Pepin K.H."/>
            <person name="Johnson M."/>
            <person name="Bhonagiri V."/>
            <person name="Nash W.E."/>
            <person name="Mardis E.R."/>
            <person name="Wilson R.K."/>
        </authorList>
    </citation>
    <scope>NUCLEOTIDE SEQUENCE [LARGE SCALE GENOMIC DNA]</scope>
    <source>
        <strain evidence="5">DSM 10507 / JCM 14656 / S5a33</strain>
    </source>
</reference>
<keyword evidence="5" id="KW-1185">Reference proteome</keyword>
<feature type="domain" description="SHSP" evidence="3">
    <location>
        <begin position="27"/>
        <end position="142"/>
    </location>
</feature>
<sequence length="142" mass="16730">MMLNRRNYGYNLFDELFKDPFFTNSYEQSDTSLMKTDIQEKNDYYMLDIELPGYQKENVQAELKDGYLTITASRTEEASSDDNSRYLRRERFAGTCKRSFYVGDQVEQEDIKAGFKDGILKICIPKEIPKKIEEKPTFIQID</sequence>
<dbReference type="Proteomes" id="UP000003100">
    <property type="component" value="Unassembled WGS sequence"/>
</dbReference>
<dbReference type="CDD" id="cd06471">
    <property type="entry name" value="ACD_LpsHSP_like"/>
    <property type="match status" value="1"/>
</dbReference>
<evidence type="ECO:0000313" key="4">
    <source>
        <dbReference type="EMBL" id="EEG50029.1"/>
    </source>
</evidence>
<dbReference type="InterPro" id="IPR031107">
    <property type="entry name" value="Small_HSP"/>
</dbReference>
<accession>C0CJM8</accession>
<protein>
    <recommendedName>
        <fullName evidence="3">SHSP domain-containing protein</fullName>
    </recommendedName>
</protein>
<organism evidence="4 5">
    <name type="scientific">Blautia hydrogenotrophica (strain DSM 10507 / JCM 14656 / S5a33)</name>
    <name type="common">Ruminococcus hydrogenotrophicus</name>
    <dbReference type="NCBI Taxonomy" id="476272"/>
    <lineage>
        <taxon>Bacteria</taxon>
        <taxon>Bacillati</taxon>
        <taxon>Bacillota</taxon>
        <taxon>Clostridia</taxon>
        <taxon>Lachnospirales</taxon>
        <taxon>Lachnospiraceae</taxon>
        <taxon>Blautia</taxon>
    </lineage>
</organism>
<dbReference type="RefSeq" id="WP_005946819.1">
    <property type="nucleotide sequence ID" value="NZ_CP136423.1"/>
</dbReference>
<reference evidence="4 5" key="2">
    <citation type="submission" date="2009-02" db="EMBL/GenBank/DDBJ databases">
        <title>Draft genome sequence of Blautia hydrogenotrophica DSM 10507 (Ruminococcus hydrogenotrophicus DSM 10507).</title>
        <authorList>
            <person name="Sudarsanam P."/>
            <person name="Ley R."/>
            <person name="Guruge J."/>
            <person name="Turnbaugh P.J."/>
            <person name="Mahowald M."/>
            <person name="Liep D."/>
            <person name="Gordon J."/>
        </authorList>
    </citation>
    <scope>NUCLEOTIDE SEQUENCE [LARGE SCALE GENOMIC DNA]</scope>
    <source>
        <strain evidence="5">DSM 10507 / JCM 14656 / S5a33</strain>
    </source>
</reference>
<dbReference type="Gene3D" id="2.60.40.790">
    <property type="match status" value="1"/>
</dbReference>